<dbReference type="Gene3D" id="3.10.310.70">
    <property type="match status" value="1"/>
</dbReference>
<dbReference type="Proteomes" id="UP001359886">
    <property type="component" value="Unassembled WGS sequence"/>
</dbReference>
<dbReference type="Gene3D" id="2.30.40.10">
    <property type="entry name" value="Urease, subunit C, domain 1"/>
    <property type="match status" value="2"/>
</dbReference>
<reference evidence="3 4" key="1">
    <citation type="submission" date="2024-02" db="EMBL/GenBank/DDBJ databases">
        <title>A novel Wenzhouxiangellaceae bacterium, isolated from coastal sediments.</title>
        <authorList>
            <person name="Du Z.-J."/>
            <person name="Ye Y.-Q."/>
            <person name="Zhang X.-Y."/>
        </authorList>
    </citation>
    <scope>NUCLEOTIDE SEQUENCE [LARGE SCALE GENOMIC DNA]</scope>
    <source>
        <strain evidence="3 4">CH-27</strain>
    </source>
</reference>
<dbReference type="AlphaFoldDB" id="A0AAW9RG56"/>
<dbReference type="InterPro" id="IPR032466">
    <property type="entry name" value="Metal_Hydrolase"/>
</dbReference>
<dbReference type="Pfam" id="PF07969">
    <property type="entry name" value="Amidohydro_3"/>
    <property type="match status" value="1"/>
</dbReference>
<proteinExistence type="predicted"/>
<gene>
    <name evidence="3" type="ORF">V3330_15940</name>
</gene>
<keyword evidence="4" id="KW-1185">Reference proteome</keyword>
<comment type="caution">
    <text evidence="3">The sequence shown here is derived from an EMBL/GenBank/DDBJ whole genome shotgun (WGS) entry which is preliminary data.</text>
</comment>
<dbReference type="GO" id="GO:0016810">
    <property type="term" value="F:hydrolase activity, acting on carbon-nitrogen (but not peptide) bonds"/>
    <property type="evidence" value="ECO:0007669"/>
    <property type="project" value="InterPro"/>
</dbReference>
<protein>
    <submittedName>
        <fullName evidence="3">Amidohydrolase family protein</fullName>
    </submittedName>
</protein>
<evidence type="ECO:0000259" key="2">
    <source>
        <dbReference type="Pfam" id="PF07969"/>
    </source>
</evidence>
<evidence type="ECO:0000256" key="1">
    <source>
        <dbReference type="SAM" id="MobiDB-lite"/>
    </source>
</evidence>
<dbReference type="PANTHER" id="PTHR22642">
    <property type="entry name" value="IMIDAZOLONEPROPIONASE"/>
    <property type="match status" value="1"/>
</dbReference>
<dbReference type="Gene3D" id="3.20.20.140">
    <property type="entry name" value="Metal-dependent hydrolases"/>
    <property type="match status" value="2"/>
</dbReference>
<name>A0AAW9RG56_9GAMM</name>
<sequence>MNSRFLAVGLVLVLLSGCDAGQQSPDAAGAVEAADLLLVNGYIYTVDDGRNVEQALAVRDGLIVAVGDDEAVAPYRGEETEVIDLAGRMVLPGLHDIHMHVFGIVEPDVCSLRSEAMSLEDMVPYLDECIRRYDLAPGEWLAVDMWNFSEGNQVSEALPDLRTALDAVSTEHPIILWGNDGHHGAVNSAALALARDEQGNVVGLSAETLAGPFKDLLDLVGVNDDGEPNGELNEHARNVVGSGPRRDPEKLAALLPQIGEELARNGITSVQDAALDPVFLPYLKAFEEAGDMRFRVQVANRVEPMDYQDPLTGSIDIDQMLEDVGAAREAFTTTLIDPSAVKIFADGVLEGNPYATPPTLPNAATIEAYRQPLFEYDPEAGEVRVRGYVDTASPVCEEVRASAERFESKAARDAFRAEHGFHPGQCAISYGVMADPEPFINAYVRRLDEAGFTIHIHAIGDRAVRAAADALQQVVPADGSNPARHTMAHLQLVHPDDQRRIGEMGLYLAWTYAWMLTVPAYDMTVMPFLGDVTGPDGIYDPDSYWMRNSYPVRSMAEAGAVTAAGSDAPVDDRSPRPFVNMAVGVTRQGLDGNVLNAAEAVDIDHMIAAYTINGARALKQEAETGSIEPGKKADLAILDRNIVDLYQSGDAMDIAETRVDLTVFEGEVIYRRQ</sequence>
<evidence type="ECO:0000313" key="4">
    <source>
        <dbReference type="Proteomes" id="UP001359886"/>
    </source>
</evidence>
<dbReference type="PANTHER" id="PTHR22642:SF2">
    <property type="entry name" value="PROTEIN LONG AFTER FAR-RED 3"/>
    <property type="match status" value="1"/>
</dbReference>
<accession>A0AAW9RG56</accession>
<dbReference type="PROSITE" id="PS51257">
    <property type="entry name" value="PROKAR_LIPOPROTEIN"/>
    <property type="match status" value="1"/>
</dbReference>
<dbReference type="SUPFAM" id="SSF51338">
    <property type="entry name" value="Composite domain of metallo-dependent hydrolases"/>
    <property type="match status" value="1"/>
</dbReference>
<dbReference type="SUPFAM" id="SSF51556">
    <property type="entry name" value="Metallo-dependent hydrolases"/>
    <property type="match status" value="1"/>
</dbReference>
<feature type="domain" description="Amidohydrolase 3" evidence="2">
    <location>
        <begin position="81"/>
        <end position="670"/>
    </location>
</feature>
<dbReference type="InterPro" id="IPR013108">
    <property type="entry name" value="Amidohydro_3"/>
</dbReference>
<dbReference type="RefSeq" id="WP_354696444.1">
    <property type="nucleotide sequence ID" value="NZ_JAZHOG010000011.1"/>
</dbReference>
<evidence type="ECO:0000313" key="3">
    <source>
        <dbReference type="EMBL" id="MEJ8569122.1"/>
    </source>
</evidence>
<dbReference type="InterPro" id="IPR011059">
    <property type="entry name" value="Metal-dep_hydrolase_composite"/>
</dbReference>
<feature type="region of interest" description="Disordered" evidence="1">
    <location>
        <begin position="226"/>
        <end position="246"/>
    </location>
</feature>
<organism evidence="3 4">
    <name type="scientific">Elongatibacter sediminis</name>
    <dbReference type="NCBI Taxonomy" id="3119006"/>
    <lineage>
        <taxon>Bacteria</taxon>
        <taxon>Pseudomonadati</taxon>
        <taxon>Pseudomonadota</taxon>
        <taxon>Gammaproteobacteria</taxon>
        <taxon>Chromatiales</taxon>
        <taxon>Wenzhouxiangellaceae</taxon>
        <taxon>Elongatibacter</taxon>
    </lineage>
</organism>
<dbReference type="EMBL" id="JAZHOG010000011">
    <property type="protein sequence ID" value="MEJ8569122.1"/>
    <property type="molecule type" value="Genomic_DNA"/>
</dbReference>